<proteinExistence type="predicted"/>
<dbReference type="Gene3D" id="3.40.710.10">
    <property type="entry name" value="DD-peptidase/beta-lactamase superfamily"/>
    <property type="match status" value="1"/>
</dbReference>
<dbReference type="EMBL" id="JBHSDV010000004">
    <property type="protein sequence ID" value="MFC4388815.1"/>
    <property type="molecule type" value="Genomic_DNA"/>
</dbReference>
<evidence type="ECO:0000313" key="2">
    <source>
        <dbReference type="EMBL" id="MFC4388815.1"/>
    </source>
</evidence>
<comment type="caution">
    <text evidence="2">The sequence shown here is derived from an EMBL/GenBank/DDBJ whole genome shotgun (WGS) entry which is preliminary data.</text>
</comment>
<dbReference type="InterPro" id="IPR012338">
    <property type="entry name" value="Beta-lactam/transpept-like"/>
</dbReference>
<dbReference type="InterPro" id="IPR001466">
    <property type="entry name" value="Beta-lactam-related"/>
</dbReference>
<dbReference type="GO" id="GO:0016787">
    <property type="term" value="F:hydrolase activity"/>
    <property type="evidence" value="ECO:0007669"/>
    <property type="project" value="UniProtKB-KW"/>
</dbReference>
<protein>
    <submittedName>
        <fullName evidence="2">Serine hydrolase domain-containing protein</fullName>
        <ecNumber evidence="2">3.-.-.-</ecNumber>
    </submittedName>
</protein>
<dbReference type="EC" id="3.-.-.-" evidence="2"/>
<keyword evidence="2" id="KW-0378">Hydrolase</keyword>
<dbReference type="Proteomes" id="UP001595880">
    <property type="component" value="Unassembled WGS sequence"/>
</dbReference>
<organism evidence="2 3">
    <name type="scientific">Gracilibacillus marinus</name>
    <dbReference type="NCBI Taxonomy" id="630535"/>
    <lineage>
        <taxon>Bacteria</taxon>
        <taxon>Bacillati</taxon>
        <taxon>Bacillota</taxon>
        <taxon>Bacilli</taxon>
        <taxon>Bacillales</taxon>
        <taxon>Bacillaceae</taxon>
        <taxon>Gracilibacillus</taxon>
    </lineage>
</organism>
<keyword evidence="3" id="KW-1185">Reference proteome</keyword>
<dbReference type="SUPFAM" id="SSF56601">
    <property type="entry name" value="beta-lactamase/transpeptidase-like"/>
    <property type="match status" value="1"/>
</dbReference>
<reference evidence="3" key="1">
    <citation type="journal article" date="2019" name="Int. J. Syst. Evol. Microbiol.">
        <title>The Global Catalogue of Microorganisms (GCM) 10K type strain sequencing project: providing services to taxonomists for standard genome sequencing and annotation.</title>
        <authorList>
            <consortium name="The Broad Institute Genomics Platform"/>
            <consortium name="The Broad Institute Genome Sequencing Center for Infectious Disease"/>
            <person name="Wu L."/>
            <person name="Ma J."/>
        </authorList>
    </citation>
    <scope>NUCLEOTIDE SEQUENCE [LARGE SCALE GENOMIC DNA]</scope>
    <source>
        <strain evidence="3">KACC 14058</strain>
    </source>
</reference>
<dbReference type="InterPro" id="IPR050789">
    <property type="entry name" value="Diverse_Enzym_Activities"/>
</dbReference>
<dbReference type="PANTHER" id="PTHR43283">
    <property type="entry name" value="BETA-LACTAMASE-RELATED"/>
    <property type="match status" value="1"/>
</dbReference>
<gene>
    <name evidence="2" type="ORF">ACFOZ1_13520</name>
</gene>
<name>A0ABV8VXW1_9BACI</name>
<evidence type="ECO:0000313" key="3">
    <source>
        <dbReference type="Proteomes" id="UP001595880"/>
    </source>
</evidence>
<feature type="domain" description="Beta-lactamase-related" evidence="1">
    <location>
        <begin position="12"/>
        <end position="369"/>
    </location>
</feature>
<dbReference type="Pfam" id="PF00144">
    <property type="entry name" value="Beta-lactamase"/>
    <property type="match status" value="1"/>
</dbReference>
<evidence type="ECO:0000259" key="1">
    <source>
        <dbReference type="Pfam" id="PF00144"/>
    </source>
</evidence>
<dbReference type="RefSeq" id="WP_390200108.1">
    <property type="nucleotide sequence ID" value="NZ_JBHSDV010000004.1"/>
</dbReference>
<sequence>MLVKRLNHFLESIIKDGPAGVALSVIKDNRLLYENYFGYADIDTKTKIEKDTIYRIYSMTKIVTCVAALQLVEEGKILLNDPLSDYLPEFKEMSVDIGGNRDSLNVIKATQPIRIKDLFKMTSGLTYGGNQTEVERLTSKAMEEVRNLSGDLHTTKLRIFSRKIAEIPLAFEPGTDWRYGISHDILGALIEVVSGMTFSEYLQKNIFDQLGMHDTHFQLPEEKKERLATLYNMNEQGHLIKNTVIDHASEPVPLFESGGAGLHSTLGDYQKFAQCLAQNGTLDGKTILNKHTIQLMAQNHLHPSLFHQLGWNDDNGYGYGLGVKVMIDQVKGGSISNIGEFGWSGLAGTYCLIDPKTNLSIVYMQQMFPHNETIYQPRIRNIVYGSL</sequence>
<accession>A0ABV8VXW1</accession>
<dbReference type="PANTHER" id="PTHR43283:SF3">
    <property type="entry name" value="BETA-LACTAMASE FAMILY PROTEIN (AFU_ORTHOLOGUE AFUA_5G07500)"/>
    <property type="match status" value="1"/>
</dbReference>